<feature type="transmembrane region" description="Helical" evidence="7">
    <location>
        <begin position="150"/>
        <end position="172"/>
    </location>
</feature>
<evidence type="ECO:0000256" key="3">
    <source>
        <dbReference type="ARBA" id="ARBA00022692"/>
    </source>
</evidence>
<evidence type="ECO:0000256" key="6">
    <source>
        <dbReference type="PIRSR" id="PIRSR600715-1"/>
    </source>
</evidence>
<feature type="transmembrane region" description="Helical" evidence="7">
    <location>
        <begin position="235"/>
        <end position="257"/>
    </location>
</feature>
<organism evidence="8 9">
    <name type="scientific">Arachidicoccus ginsenosidivorans</name>
    <dbReference type="NCBI Taxonomy" id="496057"/>
    <lineage>
        <taxon>Bacteria</taxon>
        <taxon>Pseudomonadati</taxon>
        <taxon>Bacteroidota</taxon>
        <taxon>Chitinophagia</taxon>
        <taxon>Chitinophagales</taxon>
        <taxon>Chitinophagaceae</taxon>
        <taxon>Arachidicoccus</taxon>
    </lineage>
</organism>
<keyword evidence="4 7" id="KW-1133">Transmembrane helix</keyword>
<dbReference type="Pfam" id="PF00953">
    <property type="entry name" value="Glycos_transf_4"/>
    <property type="match status" value="1"/>
</dbReference>
<dbReference type="AlphaFoldDB" id="A0A5B8VTP9"/>
<evidence type="ECO:0000313" key="9">
    <source>
        <dbReference type="Proteomes" id="UP000321291"/>
    </source>
</evidence>
<evidence type="ECO:0000256" key="1">
    <source>
        <dbReference type="ARBA" id="ARBA00004141"/>
    </source>
</evidence>
<comment type="subcellular location">
    <subcellularLocation>
        <location evidence="1">Membrane</location>
        <topology evidence="1">Multi-pass membrane protein</topology>
    </subcellularLocation>
</comment>
<keyword evidence="6" id="KW-0460">Magnesium</keyword>
<evidence type="ECO:0000256" key="2">
    <source>
        <dbReference type="ARBA" id="ARBA00022679"/>
    </source>
</evidence>
<keyword evidence="9" id="KW-1185">Reference proteome</keyword>
<reference evidence="8 9" key="1">
    <citation type="journal article" date="2017" name="Int. J. Syst. Evol. Microbiol.">
        <title>Arachidicoccus ginsenosidivorans sp. nov., with ginsenoside-converting activity isolated from ginseng cultivating soil.</title>
        <authorList>
            <person name="Siddiqi M.Z."/>
            <person name="Aslam Z."/>
            <person name="Im W.T."/>
        </authorList>
    </citation>
    <scope>NUCLEOTIDE SEQUENCE [LARGE SCALE GENOMIC DNA]</scope>
    <source>
        <strain evidence="8 9">Gsoil 809</strain>
    </source>
</reference>
<feature type="transmembrane region" description="Helical" evidence="7">
    <location>
        <begin position="97"/>
        <end position="115"/>
    </location>
</feature>
<accession>A0A5B8VTP9</accession>
<dbReference type="OrthoDB" id="9783652at2"/>
<dbReference type="RefSeq" id="WP_146787397.1">
    <property type="nucleotide sequence ID" value="NZ_CP042434.1"/>
</dbReference>
<protein>
    <submittedName>
        <fullName evidence="8">Uncharacterized protein</fullName>
    </submittedName>
</protein>
<feature type="transmembrane region" description="Helical" evidence="7">
    <location>
        <begin position="121"/>
        <end position="138"/>
    </location>
</feature>
<keyword evidence="5 7" id="KW-0472">Membrane</keyword>
<dbReference type="GO" id="GO:0046872">
    <property type="term" value="F:metal ion binding"/>
    <property type="evidence" value="ECO:0007669"/>
    <property type="project" value="UniProtKB-KW"/>
</dbReference>
<dbReference type="GO" id="GO:0016780">
    <property type="term" value="F:phosphotransferase activity, for other substituted phosphate groups"/>
    <property type="evidence" value="ECO:0007669"/>
    <property type="project" value="InterPro"/>
</dbReference>
<feature type="transmembrane region" description="Helical" evidence="7">
    <location>
        <begin position="65"/>
        <end position="85"/>
    </location>
</feature>
<dbReference type="GO" id="GO:0016020">
    <property type="term" value="C:membrane"/>
    <property type="evidence" value="ECO:0007669"/>
    <property type="project" value="UniProtKB-SubCell"/>
</dbReference>
<keyword evidence="2" id="KW-0808">Transferase</keyword>
<comment type="cofactor">
    <cofactor evidence="6">
        <name>Mg(2+)</name>
        <dbReference type="ChEBI" id="CHEBI:18420"/>
    </cofactor>
</comment>
<feature type="binding site" evidence="6">
    <location>
        <position position="89"/>
    </location>
    <ligand>
        <name>Mg(2+)</name>
        <dbReference type="ChEBI" id="CHEBI:18420"/>
    </ligand>
</feature>
<feature type="transmembrane region" description="Helical" evidence="7">
    <location>
        <begin position="263"/>
        <end position="283"/>
    </location>
</feature>
<evidence type="ECO:0000256" key="5">
    <source>
        <dbReference type="ARBA" id="ARBA00023136"/>
    </source>
</evidence>
<gene>
    <name evidence="8" type="ORF">FSB73_22130</name>
</gene>
<keyword evidence="6" id="KW-0479">Metal-binding</keyword>
<proteinExistence type="predicted"/>
<evidence type="ECO:0000256" key="7">
    <source>
        <dbReference type="SAM" id="Phobius"/>
    </source>
</evidence>
<sequence length="296" mass="33802">MNQWFKIAEWHLILAATCFMFFTGLRDDLVKWKPLTLTIMESIPLLMIVWMAQLKVVSLGGLLDIYEIPTLGGYFLSFIIIYITVRLANRLDQLDGLLAPIAGFTFLIFGLASALLNLHGYAILCFGMVGSLFGYFKFQSAKCKIVIGKNGCLLIGFLLGFMSLYLFNVAIMKQDHGYGGFRNLLINIPVTLSFLLFPLFYYLRRMILFVFFRIPWNHNIGFQQLLLEKGIKKSLIPYLLVMVQAVLIGLVIIFVYLHIGINLILGILFLFSLLVIWLIGYGLSKTKFKDRIKINL</sequence>
<dbReference type="EMBL" id="CP042434">
    <property type="protein sequence ID" value="QEC73965.1"/>
    <property type="molecule type" value="Genomic_DNA"/>
</dbReference>
<keyword evidence="3 7" id="KW-0812">Transmembrane</keyword>
<evidence type="ECO:0000313" key="8">
    <source>
        <dbReference type="EMBL" id="QEC73965.1"/>
    </source>
</evidence>
<dbReference type="KEGG" id="agi:FSB73_22130"/>
<evidence type="ECO:0000256" key="4">
    <source>
        <dbReference type="ARBA" id="ARBA00022989"/>
    </source>
</evidence>
<dbReference type="InterPro" id="IPR000715">
    <property type="entry name" value="Glycosyl_transferase_4"/>
</dbReference>
<feature type="transmembrane region" description="Helical" evidence="7">
    <location>
        <begin position="6"/>
        <end position="23"/>
    </location>
</feature>
<feature type="transmembrane region" description="Helical" evidence="7">
    <location>
        <begin position="184"/>
        <end position="203"/>
    </location>
</feature>
<dbReference type="Proteomes" id="UP000321291">
    <property type="component" value="Chromosome"/>
</dbReference>
<name>A0A5B8VTP9_9BACT</name>